<dbReference type="PANTHER" id="PTHR47959:SF21">
    <property type="entry name" value="DEAD-BOX HELICASE 56"/>
    <property type="match status" value="1"/>
</dbReference>
<evidence type="ECO:0000256" key="2">
    <source>
        <dbReference type="ARBA" id="ARBA00022741"/>
    </source>
</evidence>
<sequence>MTEETTPLTFETLGMDNRLVSACNRLGWKFPTAIQQLSLPGGLAGKDLLIRSRTGSGKSASYLLPILNRLLKTKVSQRKSSQIINNQFHPFGIILVPTRELCEQVEKQIEELSHFCKNLVFALHIIADIPIQTQKTRLISQIPDIVISTPTRLALLMKQKIIVLKENLQVCAIDEADLIFTFGYSEDLNHIVTHMNRICQFYLVSATLSTEIEEMEKLVLQNPLICNIKETESNKLLTQMAIKVNEDDKFLLLYVLLRLGQLQTKALIFLNDLNKSYRLKLFLERFSISSVVLNNELPQNTRNSILENFNRGNFDIMIAIDENTEKKNKIIKSIETNEKNNKNKKKKTKKKSKKEKEKNNKNDNESDVEEDNDLTNGKQNEELDEKFLKKKQKKKKDQELIQNTKKDEEFGVVRGFDFKKIKTVVNFDIPNETTSYIHRIGRTSRAGEVGTVLTFYTLEEQDIMIEINKKVQKEFQQKTMQIVPNNNSIIYLPFPEKKVATFRYRINNVLNSITKNLVKDARIKEIKREIINSKKLQSHFKKAPNDLIALRHDLHLQPNQINKNLTFLPNYLFQNQKAPEGVHQRKRKKKNKKKKNKNKKNQNKRRRNNPLKSFRVD</sequence>
<dbReference type="Gene3D" id="3.40.50.300">
    <property type="entry name" value="P-loop containing nucleotide triphosphate hydrolases"/>
    <property type="match status" value="2"/>
</dbReference>
<keyword evidence="5" id="KW-0067">ATP-binding</keyword>
<feature type="compositionally biased region" description="Basic residues" evidence="10">
    <location>
        <begin position="584"/>
        <end position="609"/>
    </location>
</feature>
<reference evidence="14" key="1">
    <citation type="submission" date="2022-08" db="EMBL/GenBank/DDBJ databases">
        <title>Novel sulfate-reducing endosymbionts in the free-living metamonad Anaeramoeba.</title>
        <authorList>
            <person name="Jerlstrom-Hultqvist J."/>
            <person name="Cepicka I."/>
            <person name="Gallot-Lavallee L."/>
            <person name="Salas-Leiva D."/>
            <person name="Curtis B.A."/>
            <person name="Zahonova K."/>
            <person name="Pipaliya S."/>
            <person name="Dacks J."/>
            <person name="Roger A.J."/>
        </authorList>
    </citation>
    <scope>NUCLEOTIDE SEQUENCE</scope>
    <source>
        <strain evidence="14">Schooner1</strain>
    </source>
</reference>
<gene>
    <name evidence="14" type="ORF">M0813_03062</name>
</gene>
<dbReference type="InterPro" id="IPR014001">
    <property type="entry name" value="Helicase_ATP-bd"/>
</dbReference>
<feature type="region of interest" description="Disordered" evidence="10">
    <location>
        <begin position="333"/>
        <end position="384"/>
    </location>
</feature>
<evidence type="ECO:0000256" key="8">
    <source>
        <dbReference type="ARBA" id="ARBA00047984"/>
    </source>
</evidence>
<dbReference type="InterPro" id="IPR014014">
    <property type="entry name" value="RNA_helicase_DEAD_Q_motif"/>
</dbReference>
<dbReference type="SUPFAM" id="SSF52540">
    <property type="entry name" value="P-loop containing nucleoside triphosphate hydrolases"/>
    <property type="match status" value="2"/>
</dbReference>
<evidence type="ECO:0000256" key="3">
    <source>
        <dbReference type="ARBA" id="ARBA00022801"/>
    </source>
</evidence>
<name>A0ABQ8Y703_9EUKA</name>
<organism evidence="14 15">
    <name type="scientific">Anaeramoeba flamelloides</name>
    <dbReference type="NCBI Taxonomy" id="1746091"/>
    <lineage>
        <taxon>Eukaryota</taxon>
        <taxon>Metamonada</taxon>
        <taxon>Anaeramoebidae</taxon>
        <taxon>Anaeramoeba</taxon>
    </lineage>
</organism>
<proteinExistence type="inferred from homology"/>
<dbReference type="PROSITE" id="PS51195">
    <property type="entry name" value="Q_MOTIF"/>
    <property type="match status" value="1"/>
</dbReference>
<feature type="domain" description="DEAD-box RNA helicase Q" evidence="13">
    <location>
        <begin position="8"/>
        <end position="36"/>
    </location>
</feature>
<dbReference type="SMART" id="SM00490">
    <property type="entry name" value="HELICc"/>
    <property type="match status" value="1"/>
</dbReference>
<comment type="catalytic activity">
    <reaction evidence="8">
        <text>ATP + H2O = ADP + phosphate + H(+)</text>
        <dbReference type="Rhea" id="RHEA:13065"/>
        <dbReference type="ChEBI" id="CHEBI:15377"/>
        <dbReference type="ChEBI" id="CHEBI:15378"/>
        <dbReference type="ChEBI" id="CHEBI:30616"/>
        <dbReference type="ChEBI" id="CHEBI:43474"/>
        <dbReference type="ChEBI" id="CHEBI:456216"/>
        <dbReference type="EC" id="3.6.4.13"/>
    </reaction>
</comment>
<evidence type="ECO:0000256" key="6">
    <source>
        <dbReference type="ARBA" id="ARBA00022884"/>
    </source>
</evidence>
<dbReference type="PROSITE" id="PS51194">
    <property type="entry name" value="HELICASE_CTER"/>
    <property type="match status" value="1"/>
</dbReference>
<dbReference type="CDD" id="cd18787">
    <property type="entry name" value="SF2_C_DEAD"/>
    <property type="match status" value="1"/>
</dbReference>
<dbReference type="InterPro" id="IPR001650">
    <property type="entry name" value="Helicase_C-like"/>
</dbReference>
<evidence type="ECO:0000256" key="1">
    <source>
        <dbReference type="ARBA" id="ARBA00012552"/>
    </source>
</evidence>
<feature type="short sequence motif" description="Q motif" evidence="9">
    <location>
        <begin position="8"/>
        <end position="36"/>
    </location>
</feature>
<evidence type="ECO:0000256" key="4">
    <source>
        <dbReference type="ARBA" id="ARBA00022806"/>
    </source>
</evidence>
<feature type="domain" description="Helicase C-terminal" evidence="12">
    <location>
        <begin position="236"/>
        <end position="490"/>
    </location>
</feature>
<evidence type="ECO:0000256" key="5">
    <source>
        <dbReference type="ARBA" id="ARBA00022840"/>
    </source>
</evidence>
<accession>A0ABQ8Y703</accession>
<dbReference type="GO" id="GO:0004386">
    <property type="term" value="F:helicase activity"/>
    <property type="evidence" value="ECO:0007669"/>
    <property type="project" value="UniProtKB-KW"/>
</dbReference>
<keyword evidence="4 14" id="KW-0347">Helicase</keyword>
<evidence type="ECO:0000256" key="7">
    <source>
        <dbReference type="ARBA" id="ARBA00038041"/>
    </source>
</evidence>
<keyword evidence="3" id="KW-0378">Hydrolase</keyword>
<comment type="caution">
    <text evidence="14">The sequence shown here is derived from an EMBL/GenBank/DDBJ whole genome shotgun (WGS) entry which is preliminary data.</text>
</comment>
<evidence type="ECO:0000256" key="10">
    <source>
        <dbReference type="SAM" id="MobiDB-lite"/>
    </source>
</evidence>
<protein>
    <recommendedName>
        <fullName evidence="1">RNA helicase</fullName>
        <ecNumber evidence="1">3.6.4.13</ecNumber>
    </recommendedName>
</protein>
<evidence type="ECO:0000256" key="9">
    <source>
        <dbReference type="PROSITE-ProRule" id="PRU00552"/>
    </source>
</evidence>
<dbReference type="Proteomes" id="UP001150062">
    <property type="component" value="Unassembled WGS sequence"/>
</dbReference>
<keyword evidence="6" id="KW-0694">RNA-binding</keyword>
<evidence type="ECO:0000259" key="13">
    <source>
        <dbReference type="PROSITE" id="PS51195"/>
    </source>
</evidence>
<dbReference type="InterPro" id="IPR050079">
    <property type="entry name" value="DEAD_box_RNA_helicase"/>
</dbReference>
<dbReference type="Pfam" id="PF00270">
    <property type="entry name" value="DEAD"/>
    <property type="match status" value="1"/>
</dbReference>
<feature type="compositionally biased region" description="Basic and acidic residues" evidence="10">
    <location>
        <begin position="354"/>
        <end position="364"/>
    </location>
</feature>
<dbReference type="EC" id="3.6.4.13" evidence="1"/>
<evidence type="ECO:0000313" key="15">
    <source>
        <dbReference type="Proteomes" id="UP001150062"/>
    </source>
</evidence>
<dbReference type="PROSITE" id="PS51192">
    <property type="entry name" value="HELICASE_ATP_BIND_1"/>
    <property type="match status" value="1"/>
</dbReference>
<feature type="domain" description="Helicase ATP-binding" evidence="11">
    <location>
        <begin position="39"/>
        <end position="226"/>
    </location>
</feature>
<evidence type="ECO:0000313" key="14">
    <source>
        <dbReference type="EMBL" id="KAJ6240595.1"/>
    </source>
</evidence>
<dbReference type="InterPro" id="IPR027417">
    <property type="entry name" value="P-loop_NTPase"/>
</dbReference>
<evidence type="ECO:0000259" key="12">
    <source>
        <dbReference type="PROSITE" id="PS51194"/>
    </source>
</evidence>
<keyword evidence="2" id="KW-0547">Nucleotide-binding</keyword>
<dbReference type="EMBL" id="JAOAOG010000202">
    <property type="protein sequence ID" value="KAJ6240595.1"/>
    <property type="molecule type" value="Genomic_DNA"/>
</dbReference>
<keyword evidence="15" id="KW-1185">Reference proteome</keyword>
<feature type="compositionally biased region" description="Basic residues" evidence="10">
    <location>
        <begin position="342"/>
        <end position="353"/>
    </location>
</feature>
<comment type="similarity">
    <text evidence="7">Belongs to the DEAD box helicase family. DDX56/DBP9 subfamily.</text>
</comment>
<dbReference type="SMART" id="SM00487">
    <property type="entry name" value="DEXDc"/>
    <property type="match status" value="1"/>
</dbReference>
<feature type="region of interest" description="Disordered" evidence="10">
    <location>
        <begin position="576"/>
        <end position="617"/>
    </location>
</feature>
<dbReference type="Pfam" id="PF00271">
    <property type="entry name" value="Helicase_C"/>
    <property type="match status" value="2"/>
</dbReference>
<dbReference type="PANTHER" id="PTHR47959">
    <property type="entry name" value="ATP-DEPENDENT RNA HELICASE RHLE-RELATED"/>
    <property type="match status" value="1"/>
</dbReference>
<evidence type="ECO:0000259" key="11">
    <source>
        <dbReference type="PROSITE" id="PS51192"/>
    </source>
</evidence>
<dbReference type="InterPro" id="IPR011545">
    <property type="entry name" value="DEAD/DEAH_box_helicase_dom"/>
</dbReference>